<dbReference type="EMBL" id="VIFM01000272">
    <property type="protein sequence ID" value="TQF10199.1"/>
    <property type="molecule type" value="Genomic_DNA"/>
</dbReference>
<evidence type="ECO:0000256" key="1">
    <source>
        <dbReference type="SAM" id="MobiDB-lite"/>
    </source>
</evidence>
<evidence type="ECO:0000313" key="3">
    <source>
        <dbReference type="Proteomes" id="UP000315369"/>
    </source>
</evidence>
<organism evidence="2 3">
    <name type="scientific">Myxococcus llanfairpwllgwyngyllgogerychwyrndrobwllllantysiliogogogochensis</name>
    <dbReference type="NCBI Taxonomy" id="2590453"/>
    <lineage>
        <taxon>Bacteria</taxon>
        <taxon>Pseudomonadati</taxon>
        <taxon>Myxococcota</taxon>
        <taxon>Myxococcia</taxon>
        <taxon>Myxococcales</taxon>
        <taxon>Cystobacterineae</taxon>
        <taxon>Myxococcaceae</taxon>
        <taxon>Myxococcus</taxon>
    </lineage>
</organism>
<gene>
    <name evidence="2" type="ORF">FJV41_40620</name>
</gene>
<dbReference type="RefSeq" id="WP_141647997.1">
    <property type="nucleotide sequence ID" value="NZ_VIFM01000272.1"/>
</dbReference>
<name>A0A540WMF0_9BACT</name>
<feature type="compositionally biased region" description="Basic and acidic residues" evidence="1">
    <location>
        <begin position="70"/>
        <end position="80"/>
    </location>
</feature>
<dbReference type="AlphaFoldDB" id="A0A540WMF0"/>
<feature type="region of interest" description="Disordered" evidence="1">
    <location>
        <begin position="38"/>
        <end position="80"/>
    </location>
</feature>
<comment type="caution">
    <text evidence="2">The sequence shown here is derived from an EMBL/GenBank/DDBJ whole genome shotgun (WGS) entry which is preliminary data.</text>
</comment>
<accession>A0A540WMF0</accession>
<protein>
    <submittedName>
        <fullName evidence="2">Uncharacterized protein</fullName>
    </submittedName>
</protein>
<proteinExistence type="predicted"/>
<reference evidence="2 3" key="1">
    <citation type="submission" date="2019-06" db="EMBL/GenBank/DDBJ databases">
        <authorList>
            <person name="Livingstone P."/>
            <person name="Whitworth D."/>
        </authorList>
    </citation>
    <scope>NUCLEOTIDE SEQUENCE [LARGE SCALE GENOMIC DNA]</scope>
    <source>
        <strain evidence="2 3">AM401</strain>
    </source>
</reference>
<keyword evidence="3" id="KW-1185">Reference proteome</keyword>
<dbReference type="Proteomes" id="UP000315369">
    <property type="component" value="Unassembled WGS sequence"/>
</dbReference>
<evidence type="ECO:0000313" key="2">
    <source>
        <dbReference type="EMBL" id="TQF10199.1"/>
    </source>
</evidence>
<sequence length="80" mass="8342">MARLRRGGDSTVALGLSGGSKADLLHVDGSGSAHLLADFTNPTRTGNGHHESRGSTWGPGSKSITLDVPRVPEDVTRPRP</sequence>